<proteinExistence type="predicted"/>
<evidence type="ECO:0000313" key="1">
    <source>
        <dbReference type="EMBL" id="UNY47049.1"/>
    </source>
</evidence>
<accession>A0AAE9G9K2</accession>
<protein>
    <recommendedName>
        <fullName evidence="3">Hinge long tail fiber proximal connector</fullName>
    </recommendedName>
</protein>
<name>A0AAE9G9K2_9CAUD</name>
<dbReference type="Proteomes" id="UP000832072">
    <property type="component" value="Segment"/>
</dbReference>
<sequence length="501" mass="56280">MKFAEIRGSGLGSVIAENNSTKYYIKVTGSHSDLATENRISEVVINDSVISVSPLRGMNIQRFDNNMQFVESRSFDLYGSLTEQSSIMSEYIRSVTSGVLILYSYDAMGNNTVINELMKIYGASAWPWHINSTKRFAWCGIIDCKNSNMISDAMGGLGNSYFASLDYYIDTMEDMGVTGAGNVIIQDPNEYSGKQYLVKTYMEKTPLSELKQLKVGEWIYLRADLMHDNESVTNKITGVMTVQFYDQTSSYLKGITIRSNSTSYKTIEARSDIPANAFYVDIKYLHSPSGSDGTGTVSIKNVVVQPIAKEIVKNKPARLGRYTAPAREFREGTTTGNTVVRFTKDELIEASEMQEILGNEWIKVFEHRTLNGPYLFEDLQQALYSEIPYLYSNMKEINDFRLKDGKWRFKLVYDEGHIVWEQSSSPELSTVTGLKIIETTLSADSRPFGGIRRTVNDTNSRYDCNTGSTWYYAIGAIAVYGSGFPGPKGTVNSVQLYAWKE</sequence>
<organism evidence="1 2">
    <name type="scientific">Cronobacter phage LPCS28</name>
    <dbReference type="NCBI Taxonomy" id="2924885"/>
    <lineage>
        <taxon>Viruses</taxon>
        <taxon>Duplodnaviria</taxon>
        <taxon>Heunggongvirae</taxon>
        <taxon>Uroviricota</taxon>
        <taxon>Caudoviricetes</taxon>
        <taxon>Pantevenvirales</taxon>
        <taxon>Straboviridae</taxon>
        <taxon>Nanhuvirus</taxon>
        <taxon>Nanhuvirus LPCS28</taxon>
    </lineage>
</organism>
<dbReference type="EMBL" id="OM638103">
    <property type="protein sequence ID" value="UNY47049.1"/>
    <property type="molecule type" value="Genomic_DNA"/>
</dbReference>
<evidence type="ECO:0008006" key="3">
    <source>
        <dbReference type="Google" id="ProtNLM"/>
    </source>
</evidence>
<reference evidence="1 2" key="1">
    <citation type="submission" date="2022-02" db="EMBL/GenBank/DDBJ databases">
        <authorList>
            <person name="Tian F."/>
            <person name="Li J."/>
            <person name="Li F."/>
            <person name="Tong Y."/>
        </authorList>
    </citation>
    <scope>NUCLEOTIDE SEQUENCE [LARGE SCALE GENOMIC DNA]</scope>
</reference>
<evidence type="ECO:0000313" key="2">
    <source>
        <dbReference type="Proteomes" id="UP000832072"/>
    </source>
</evidence>
<keyword evidence="2" id="KW-1185">Reference proteome</keyword>
<gene>
    <name evidence="1" type="ORF">EHEKIMEA_00167</name>
</gene>